<dbReference type="PANTHER" id="PTHR11567">
    <property type="entry name" value="ACID PHOSPHATASE-RELATED"/>
    <property type="match status" value="1"/>
</dbReference>
<dbReference type="InterPro" id="IPR050645">
    <property type="entry name" value="Histidine_acid_phosphatase"/>
</dbReference>
<keyword evidence="3" id="KW-0732">Signal</keyword>
<evidence type="ECO:0000256" key="3">
    <source>
        <dbReference type="SAM" id="SignalP"/>
    </source>
</evidence>
<evidence type="ECO:0008006" key="6">
    <source>
        <dbReference type="Google" id="ProtNLM"/>
    </source>
</evidence>
<dbReference type="Proteomes" id="UP001175271">
    <property type="component" value="Unassembled WGS sequence"/>
</dbReference>
<keyword evidence="2" id="KW-0812">Transmembrane</keyword>
<sequence length="416" mass="47593">MLRSLVVLLFLTLHASGEDLSTLQSVQIFFRHGQRYPSTYVIFPSEDPKMADGKVHGELTTDGMRQEFNLGQNLRETYGEFIGERYNSTELLVMTGFDNRTSASALAMLAALLPPQEDQIFHDRLMWQPIPVHSEPILDMVSFGSFDWCPALVKSVRAMPEFQHMDDNYTKMVSYYEKNGGIKIPDVFVFQKVLDSVKTRSDMQDVLPLPTWANDSTFINHSIEVCEGLHTHFIDLILGSTGAWHFDLIVENIRNRIHSNSLHKTYLFAVHDANIMTMAKYLNLPSDLQTTLCPYAAYIAFEHHNIEGKDVVKVISHMHLNGTRQELAIADCPSPCLFSTFRNLKKKMNTDEFTGTCRGFNEEANVICQEKVTMIAVLLIIVLVLFVAFIGSLFACFWYRARLRQMTDPERRYILQ</sequence>
<dbReference type="InterPro" id="IPR029033">
    <property type="entry name" value="His_PPase_superfam"/>
</dbReference>
<reference evidence="4" key="1">
    <citation type="submission" date="2023-06" db="EMBL/GenBank/DDBJ databases">
        <title>Genomic analysis of the entomopathogenic nematode Steinernema hermaphroditum.</title>
        <authorList>
            <person name="Schwarz E.M."/>
            <person name="Heppert J.K."/>
            <person name="Baniya A."/>
            <person name="Schwartz H.T."/>
            <person name="Tan C.-H."/>
            <person name="Antoshechkin I."/>
            <person name="Sternberg P.W."/>
            <person name="Goodrich-Blair H."/>
            <person name="Dillman A.R."/>
        </authorList>
    </citation>
    <scope>NUCLEOTIDE SEQUENCE</scope>
    <source>
        <strain evidence="4">PS9179</strain>
        <tissue evidence="4">Whole animal</tissue>
    </source>
</reference>
<dbReference type="Gene3D" id="3.40.50.1240">
    <property type="entry name" value="Phosphoglycerate mutase-like"/>
    <property type="match status" value="1"/>
</dbReference>
<dbReference type="CDD" id="cd07061">
    <property type="entry name" value="HP_HAP_like"/>
    <property type="match status" value="1"/>
</dbReference>
<evidence type="ECO:0000256" key="2">
    <source>
        <dbReference type="SAM" id="Phobius"/>
    </source>
</evidence>
<dbReference type="InterPro" id="IPR000560">
    <property type="entry name" value="His_Pase_clade-2"/>
</dbReference>
<name>A0AA39HJ82_9BILA</name>
<accession>A0AA39HJ82</accession>
<feature type="chain" id="PRO_5041223588" description="Acid phosphatase" evidence="3">
    <location>
        <begin position="18"/>
        <end position="416"/>
    </location>
</feature>
<dbReference type="AlphaFoldDB" id="A0AA39HJ82"/>
<keyword evidence="2" id="KW-1133">Transmembrane helix</keyword>
<dbReference type="SUPFAM" id="SSF53254">
    <property type="entry name" value="Phosphoglycerate mutase-like"/>
    <property type="match status" value="1"/>
</dbReference>
<evidence type="ECO:0000256" key="1">
    <source>
        <dbReference type="ARBA" id="ARBA00005375"/>
    </source>
</evidence>
<proteinExistence type="inferred from homology"/>
<dbReference type="PANTHER" id="PTHR11567:SF171">
    <property type="entry name" value="ACID PHOSPHATASE FAMILY"/>
    <property type="match status" value="1"/>
</dbReference>
<keyword evidence="5" id="KW-1185">Reference proteome</keyword>
<keyword evidence="2" id="KW-0472">Membrane</keyword>
<dbReference type="Pfam" id="PF00328">
    <property type="entry name" value="His_Phos_2"/>
    <property type="match status" value="1"/>
</dbReference>
<gene>
    <name evidence="4" type="ORF">QR680_018086</name>
</gene>
<evidence type="ECO:0000313" key="4">
    <source>
        <dbReference type="EMBL" id="KAK0405612.1"/>
    </source>
</evidence>
<evidence type="ECO:0000313" key="5">
    <source>
        <dbReference type="Proteomes" id="UP001175271"/>
    </source>
</evidence>
<dbReference type="EMBL" id="JAUCMV010000004">
    <property type="protein sequence ID" value="KAK0405612.1"/>
    <property type="molecule type" value="Genomic_DNA"/>
</dbReference>
<protein>
    <recommendedName>
        <fullName evidence="6">Acid phosphatase</fullName>
    </recommendedName>
</protein>
<feature type="signal peptide" evidence="3">
    <location>
        <begin position="1"/>
        <end position="17"/>
    </location>
</feature>
<organism evidence="4 5">
    <name type="scientific">Steinernema hermaphroditum</name>
    <dbReference type="NCBI Taxonomy" id="289476"/>
    <lineage>
        <taxon>Eukaryota</taxon>
        <taxon>Metazoa</taxon>
        <taxon>Ecdysozoa</taxon>
        <taxon>Nematoda</taxon>
        <taxon>Chromadorea</taxon>
        <taxon>Rhabditida</taxon>
        <taxon>Tylenchina</taxon>
        <taxon>Panagrolaimomorpha</taxon>
        <taxon>Strongyloidoidea</taxon>
        <taxon>Steinernematidae</taxon>
        <taxon>Steinernema</taxon>
    </lineage>
</organism>
<comment type="similarity">
    <text evidence="1">Belongs to the histidine acid phosphatase family.</text>
</comment>
<dbReference type="GO" id="GO:0016791">
    <property type="term" value="F:phosphatase activity"/>
    <property type="evidence" value="ECO:0007669"/>
    <property type="project" value="UniProtKB-ARBA"/>
</dbReference>
<comment type="caution">
    <text evidence="4">The sequence shown here is derived from an EMBL/GenBank/DDBJ whole genome shotgun (WGS) entry which is preliminary data.</text>
</comment>
<feature type="transmembrane region" description="Helical" evidence="2">
    <location>
        <begin position="374"/>
        <end position="399"/>
    </location>
</feature>